<dbReference type="Gene3D" id="3.10.129.10">
    <property type="entry name" value="Hotdog Thioesterase"/>
    <property type="match status" value="1"/>
</dbReference>
<accession>A0ABT7XKQ9</accession>
<dbReference type="RefSeq" id="WP_289828948.1">
    <property type="nucleotide sequence ID" value="NZ_JAUEDK010000007.1"/>
</dbReference>
<evidence type="ECO:0000313" key="1">
    <source>
        <dbReference type="EMBL" id="MDN0074382.1"/>
    </source>
</evidence>
<dbReference type="InterPro" id="IPR016776">
    <property type="entry name" value="ApeP-like_dehydratase"/>
</dbReference>
<dbReference type="InterPro" id="IPR029069">
    <property type="entry name" value="HotDog_dom_sf"/>
</dbReference>
<evidence type="ECO:0000313" key="2">
    <source>
        <dbReference type="Proteomes" id="UP001168540"/>
    </source>
</evidence>
<dbReference type="SUPFAM" id="SSF54637">
    <property type="entry name" value="Thioesterase/thiol ester dehydrase-isomerase"/>
    <property type="match status" value="1"/>
</dbReference>
<keyword evidence="2" id="KW-1185">Reference proteome</keyword>
<organism evidence="1 2">
    <name type="scientific">Crenobacter oryzisoli</name>
    <dbReference type="NCBI Taxonomy" id="3056844"/>
    <lineage>
        <taxon>Bacteria</taxon>
        <taxon>Pseudomonadati</taxon>
        <taxon>Pseudomonadota</taxon>
        <taxon>Betaproteobacteria</taxon>
        <taxon>Neisseriales</taxon>
        <taxon>Neisseriaceae</taxon>
        <taxon>Crenobacter</taxon>
    </lineage>
</organism>
<dbReference type="Pfam" id="PF22817">
    <property type="entry name" value="ApeP-like"/>
    <property type="match status" value="1"/>
</dbReference>
<gene>
    <name evidence="1" type="ORF">QU481_05675</name>
</gene>
<dbReference type="EMBL" id="JAUEDK010000007">
    <property type="protein sequence ID" value="MDN0074382.1"/>
    <property type="molecule type" value="Genomic_DNA"/>
</dbReference>
<comment type="caution">
    <text evidence="1">The sequence shown here is derived from an EMBL/GenBank/DDBJ whole genome shotgun (WGS) entry which is preliminary data.</text>
</comment>
<dbReference type="Proteomes" id="UP001168540">
    <property type="component" value="Unassembled WGS sequence"/>
</dbReference>
<protein>
    <submittedName>
        <fullName evidence="1">3-hydroxylacyl-ACP dehydratase</fullName>
    </submittedName>
</protein>
<proteinExistence type="predicted"/>
<name>A0ABT7XKQ9_9NEIS</name>
<reference evidence="1" key="1">
    <citation type="submission" date="2023-06" db="EMBL/GenBank/DDBJ databases">
        <authorList>
            <person name="Zhang S."/>
        </authorList>
    </citation>
    <scope>NUCLEOTIDE SEQUENCE</scope>
    <source>
        <strain evidence="1">SG2303</strain>
    </source>
</reference>
<sequence length="154" mass="16804">MRVIDKAEIARLIPHQGTMCLIERASHWDADSIVCHADSHRLADNPLRQQGRLGAACAIEYAAQAMALHGALTAGFDTAPRAGFLTSVRDVTLAVATLDDVDTELLIEVERLMGDENNVMYRFTVNAAQRLLASGRAAVRLDAARHLNEKGNKE</sequence>